<evidence type="ECO:0000313" key="3">
    <source>
        <dbReference type="Proteomes" id="UP000675881"/>
    </source>
</evidence>
<dbReference type="PANTHER" id="PTHR23279:SF21">
    <property type="entry name" value="DEFECTIVE PROBOSCIS EXTENSION RESPONSE 11, ISOFORM B-RELATED"/>
    <property type="match status" value="1"/>
</dbReference>
<dbReference type="InterPro" id="IPR013783">
    <property type="entry name" value="Ig-like_fold"/>
</dbReference>
<dbReference type="InterPro" id="IPR037448">
    <property type="entry name" value="Zig-8"/>
</dbReference>
<feature type="domain" description="Ig-like" evidence="1">
    <location>
        <begin position="136"/>
        <end position="206"/>
    </location>
</feature>
<dbReference type="InterPro" id="IPR007110">
    <property type="entry name" value="Ig-like_dom"/>
</dbReference>
<dbReference type="AlphaFoldDB" id="A0A7R8CRS2"/>
<dbReference type="Proteomes" id="UP000675881">
    <property type="component" value="Chromosome 4"/>
</dbReference>
<dbReference type="Gene3D" id="2.60.40.10">
    <property type="entry name" value="Immunoglobulins"/>
    <property type="match status" value="1"/>
</dbReference>
<dbReference type="OrthoDB" id="8049355at2759"/>
<dbReference type="InterPro" id="IPR036179">
    <property type="entry name" value="Ig-like_dom_sf"/>
</dbReference>
<protein>
    <submittedName>
        <fullName evidence="2">(salmon louse) hypothetical protein</fullName>
    </submittedName>
</protein>
<feature type="domain" description="Ig-like" evidence="1">
    <location>
        <begin position="34"/>
        <end position="127"/>
    </location>
</feature>
<dbReference type="InterPro" id="IPR013106">
    <property type="entry name" value="Ig_V-set"/>
</dbReference>
<dbReference type="EMBL" id="HG994583">
    <property type="protein sequence ID" value="CAF2909982.1"/>
    <property type="molecule type" value="Genomic_DNA"/>
</dbReference>
<name>A0A7R8CRS2_LEPSM</name>
<dbReference type="GO" id="GO:0050808">
    <property type="term" value="P:synapse organization"/>
    <property type="evidence" value="ECO:0007669"/>
    <property type="project" value="TreeGrafter"/>
</dbReference>
<dbReference type="PANTHER" id="PTHR23279">
    <property type="entry name" value="DEFECTIVE PROBOSCIS EXTENSION RESPONSE DPR -RELATED"/>
    <property type="match status" value="1"/>
</dbReference>
<dbReference type="SUPFAM" id="SSF48726">
    <property type="entry name" value="Immunoglobulin"/>
    <property type="match status" value="2"/>
</dbReference>
<evidence type="ECO:0000259" key="1">
    <source>
        <dbReference type="PROSITE" id="PS50835"/>
    </source>
</evidence>
<dbReference type="InterPro" id="IPR003599">
    <property type="entry name" value="Ig_sub"/>
</dbReference>
<sequence length="206" mass="23098">MLGSSNKGATSPGPPDIYSKNGLSTSTVHRHGLPYFENTTTQFTVQEGHHAFLNCKVHNLYNQTVSWIRNKDSHILFIGNVKFVDGNRFELLSGDTYGDWTLKIKFVTEEDDGGYECQVSTSPKIMRTFHLNVVVPIVMIINGDVEMHLEVGSAVHLECVISNCLEDPQVVFWYKNGHRILDSETGVAIHSVLEEDVNPEFSSQRS</sequence>
<dbReference type="PROSITE" id="PS50835">
    <property type="entry name" value="IG_LIKE"/>
    <property type="match status" value="2"/>
</dbReference>
<accession>A0A7R8CRS2</accession>
<proteinExistence type="predicted"/>
<reference evidence="2" key="1">
    <citation type="submission" date="2021-02" db="EMBL/GenBank/DDBJ databases">
        <authorList>
            <person name="Bekaert M."/>
        </authorList>
    </citation>
    <scope>NUCLEOTIDE SEQUENCE</scope>
    <source>
        <strain evidence="2">IoA-00</strain>
    </source>
</reference>
<dbReference type="SMART" id="SM00408">
    <property type="entry name" value="IGc2"/>
    <property type="match status" value="1"/>
</dbReference>
<evidence type="ECO:0000313" key="2">
    <source>
        <dbReference type="EMBL" id="CAF2909982.1"/>
    </source>
</evidence>
<gene>
    <name evidence="2" type="ORF">LSAA_8372</name>
</gene>
<dbReference type="GO" id="GO:0032589">
    <property type="term" value="C:neuron projection membrane"/>
    <property type="evidence" value="ECO:0007669"/>
    <property type="project" value="TreeGrafter"/>
</dbReference>
<organism evidence="2 3">
    <name type="scientific">Lepeophtheirus salmonis</name>
    <name type="common">Salmon louse</name>
    <name type="synonym">Caligus salmonis</name>
    <dbReference type="NCBI Taxonomy" id="72036"/>
    <lineage>
        <taxon>Eukaryota</taxon>
        <taxon>Metazoa</taxon>
        <taxon>Ecdysozoa</taxon>
        <taxon>Arthropoda</taxon>
        <taxon>Crustacea</taxon>
        <taxon>Multicrustacea</taxon>
        <taxon>Hexanauplia</taxon>
        <taxon>Copepoda</taxon>
        <taxon>Siphonostomatoida</taxon>
        <taxon>Caligidae</taxon>
        <taxon>Lepeophtheirus</taxon>
    </lineage>
</organism>
<dbReference type="Pfam" id="PF07686">
    <property type="entry name" value="V-set"/>
    <property type="match status" value="1"/>
</dbReference>
<dbReference type="SMART" id="SM00409">
    <property type="entry name" value="IG"/>
    <property type="match status" value="1"/>
</dbReference>
<keyword evidence="3" id="KW-1185">Reference proteome</keyword>
<dbReference type="InterPro" id="IPR003598">
    <property type="entry name" value="Ig_sub2"/>
</dbReference>